<dbReference type="EMBL" id="BRYB01002929">
    <property type="protein sequence ID" value="GMI27653.1"/>
    <property type="molecule type" value="Genomic_DNA"/>
</dbReference>
<dbReference type="PROSITE" id="PS50222">
    <property type="entry name" value="EF_HAND_2"/>
    <property type="match status" value="2"/>
</dbReference>
<feature type="compositionally biased region" description="Low complexity" evidence="3">
    <location>
        <begin position="149"/>
        <end position="158"/>
    </location>
</feature>
<dbReference type="InterPro" id="IPR002048">
    <property type="entry name" value="EF_hand_dom"/>
</dbReference>
<evidence type="ECO:0000313" key="5">
    <source>
        <dbReference type="EMBL" id="GMI27653.1"/>
    </source>
</evidence>
<dbReference type="SUPFAM" id="SSF47473">
    <property type="entry name" value="EF-hand"/>
    <property type="match status" value="1"/>
</dbReference>
<dbReference type="Gene3D" id="1.10.238.10">
    <property type="entry name" value="EF-hand"/>
    <property type="match status" value="1"/>
</dbReference>
<gene>
    <name evidence="5" type="ORF">TeGR_g4801</name>
</gene>
<feature type="domain" description="EF-hand" evidence="4">
    <location>
        <begin position="3"/>
        <end position="38"/>
    </location>
</feature>
<evidence type="ECO:0000256" key="3">
    <source>
        <dbReference type="SAM" id="MobiDB-lite"/>
    </source>
</evidence>
<evidence type="ECO:0000313" key="6">
    <source>
        <dbReference type="Proteomes" id="UP001165060"/>
    </source>
</evidence>
<evidence type="ECO:0000259" key="4">
    <source>
        <dbReference type="PROSITE" id="PS50222"/>
    </source>
</evidence>
<feature type="region of interest" description="Disordered" evidence="3">
    <location>
        <begin position="382"/>
        <end position="443"/>
    </location>
</feature>
<dbReference type="PROSITE" id="PS00018">
    <property type="entry name" value="EF_HAND_1"/>
    <property type="match status" value="1"/>
</dbReference>
<name>A0ABQ6MKQ2_9STRA</name>
<accession>A0ABQ6MKQ2</accession>
<feature type="region of interest" description="Disordered" evidence="3">
    <location>
        <begin position="95"/>
        <end position="163"/>
    </location>
</feature>
<keyword evidence="6" id="KW-1185">Reference proteome</keyword>
<protein>
    <recommendedName>
        <fullName evidence="4">EF-hand domain-containing protein</fullName>
    </recommendedName>
</protein>
<comment type="caution">
    <text evidence="5">The sequence shown here is derived from an EMBL/GenBank/DDBJ whole genome shotgun (WGS) entry which is preliminary data.</text>
</comment>
<evidence type="ECO:0000256" key="2">
    <source>
        <dbReference type="SAM" id="Coils"/>
    </source>
</evidence>
<keyword evidence="2" id="KW-0175">Coiled coil</keyword>
<feature type="compositionally biased region" description="Low complexity" evidence="3">
    <location>
        <begin position="426"/>
        <end position="443"/>
    </location>
</feature>
<feature type="compositionally biased region" description="Low complexity" evidence="3">
    <location>
        <begin position="108"/>
        <end position="141"/>
    </location>
</feature>
<proteinExistence type="predicted"/>
<keyword evidence="1" id="KW-0106">Calcium</keyword>
<feature type="coiled-coil region" evidence="2">
    <location>
        <begin position="295"/>
        <end position="329"/>
    </location>
</feature>
<dbReference type="InterPro" id="IPR018247">
    <property type="entry name" value="EF_Hand_1_Ca_BS"/>
</dbReference>
<feature type="domain" description="EF-hand" evidence="4">
    <location>
        <begin position="51"/>
        <end position="71"/>
    </location>
</feature>
<dbReference type="Proteomes" id="UP001165060">
    <property type="component" value="Unassembled WGS sequence"/>
</dbReference>
<feature type="compositionally biased region" description="Low complexity" evidence="3">
    <location>
        <begin position="382"/>
        <end position="406"/>
    </location>
</feature>
<sequence length="443" mass="44862">MSTHGSEVEAFFNDIDVDKSGKLDIAELVRLFGPNADAVAAELDGMGNGGNGDGVISLDELQNFFDNIKKNTDAAGKSGEEAVTKALKGLRITLAKAPPVEPKKEAPAAEAPAAEAPAAEEPAPAAEEPAPAAAAPAAAEPSTEEKAAADAADVAAIPDDADTNKAATSLQNLKRAKDAKAKVAAKRAELAALEAEDKKDDEDIAAAEAAVIAEGGDINAEVVDIPDDADTNKAATSLQNLKRAKDAKAKVAAKREEVAAQLKKDEEEAAAIAASIPDDAETNKAATSLQNLKRGKDAKAKVAAKRAELAALEAEDKKDDEDIKAAEEAVVAEGGDINAEAVDIPDDADTNKAATSLQNLKRAKDAKAKVAAKRAEVAAQLAAAEADAAAEAPADAPPAGAEEAGASPRVAQQIAEAKALDEKLNAGEGEAAAPAEEAAAPAE</sequence>
<dbReference type="InterPro" id="IPR011992">
    <property type="entry name" value="EF-hand-dom_pair"/>
</dbReference>
<dbReference type="Pfam" id="PF13202">
    <property type="entry name" value="EF-hand_5"/>
    <property type="match status" value="2"/>
</dbReference>
<organism evidence="5 6">
    <name type="scientific">Tetraparma gracilis</name>
    <dbReference type="NCBI Taxonomy" id="2962635"/>
    <lineage>
        <taxon>Eukaryota</taxon>
        <taxon>Sar</taxon>
        <taxon>Stramenopiles</taxon>
        <taxon>Ochrophyta</taxon>
        <taxon>Bolidophyceae</taxon>
        <taxon>Parmales</taxon>
        <taxon>Triparmaceae</taxon>
        <taxon>Tetraparma</taxon>
    </lineage>
</organism>
<feature type="coiled-coil region" evidence="2">
    <location>
        <begin position="241"/>
        <end position="268"/>
    </location>
</feature>
<reference evidence="5 6" key="1">
    <citation type="journal article" date="2023" name="Commun. Biol.">
        <title>Genome analysis of Parmales, the sister group of diatoms, reveals the evolutionary specialization of diatoms from phago-mixotrophs to photoautotrophs.</title>
        <authorList>
            <person name="Ban H."/>
            <person name="Sato S."/>
            <person name="Yoshikawa S."/>
            <person name="Yamada K."/>
            <person name="Nakamura Y."/>
            <person name="Ichinomiya M."/>
            <person name="Sato N."/>
            <person name="Blanc-Mathieu R."/>
            <person name="Endo H."/>
            <person name="Kuwata A."/>
            <person name="Ogata H."/>
        </authorList>
    </citation>
    <scope>NUCLEOTIDE SEQUENCE [LARGE SCALE GENOMIC DNA]</scope>
</reference>
<evidence type="ECO:0000256" key="1">
    <source>
        <dbReference type="ARBA" id="ARBA00022837"/>
    </source>
</evidence>